<dbReference type="PANTHER" id="PTHR33219:SF14">
    <property type="entry name" value="PROTEIN COFACTOR ASSEMBLY OF COMPLEX C SUBUNIT B CCB3, CHLOROPLASTIC-RELATED"/>
    <property type="match status" value="1"/>
</dbReference>
<reference evidence="3" key="1">
    <citation type="submission" date="2021-11" db="EMBL/GenBank/DDBJ databases">
        <title>Legionella maioricencis sp. nov., a new species isolated from hot water samples in Mallorca.</title>
        <authorList>
            <person name="Crespi S."/>
            <person name="Drasar V."/>
            <person name="Salva-Serra F."/>
            <person name="Jaen-Luchoro D."/>
            <person name="Pineiro-Iglesias B."/>
            <person name="Aliaga F."/>
            <person name="Fernandez-Juarez V."/>
            <person name="Coll G."/>
            <person name="Moore E.R.B."/>
            <person name="Bennasar-Figueras A."/>
        </authorList>
    </citation>
    <scope>NUCLEOTIDE SEQUENCE</scope>
    <source>
        <strain evidence="3">HCPI-6</strain>
    </source>
</reference>
<keyword evidence="2" id="KW-0812">Transmembrane</keyword>
<keyword evidence="2" id="KW-0472">Membrane</keyword>
<evidence type="ECO:0000256" key="2">
    <source>
        <dbReference type="SAM" id="Phobius"/>
    </source>
</evidence>
<dbReference type="RefSeq" id="WP_250421261.1">
    <property type="nucleotide sequence ID" value="NZ_JAJKBJ010000001.1"/>
</dbReference>
<dbReference type="PANTHER" id="PTHR33219">
    <property type="entry name" value="YLMG HOMOLOG PROTEIN 2, CHLOROPLASTIC"/>
    <property type="match status" value="1"/>
</dbReference>
<organism evidence="3 4">
    <name type="scientific">Legionella maioricensis</name>
    <dbReference type="NCBI Taxonomy" id="2896528"/>
    <lineage>
        <taxon>Bacteria</taxon>
        <taxon>Pseudomonadati</taxon>
        <taxon>Pseudomonadota</taxon>
        <taxon>Gammaproteobacteria</taxon>
        <taxon>Legionellales</taxon>
        <taxon>Legionellaceae</taxon>
        <taxon>Legionella</taxon>
    </lineage>
</organism>
<comment type="similarity">
    <text evidence="1">Belongs to the YggT family.</text>
</comment>
<evidence type="ECO:0000313" key="4">
    <source>
        <dbReference type="Proteomes" id="UP001139721"/>
    </source>
</evidence>
<gene>
    <name evidence="3" type="ORF">LOX96_01500</name>
</gene>
<dbReference type="Proteomes" id="UP001139721">
    <property type="component" value="Unassembled WGS sequence"/>
</dbReference>
<dbReference type="InterPro" id="IPR003425">
    <property type="entry name" value="CCB3/YggT"/>
</dbReference>
<dbReference type="GO" id="GO:0016020">
    <property type="term" value="C:membrane"/>
    <property type="evidence" value="ECO:0007669"/>
    <property type="project" value="InterPro"/>
</dbReference>
<dbReference type="AlphaFoldDB" id="A0A9X2I8G2"/>
<keyword evidence="4" id="KW-1185">Reference proteome</keyword>
<feature type="transmembrane region" description="Helical" evidence="2">
    <location>
        <begin position="6"/>
        <end position="29"/>
    </location>
</feature>
<accession>A0A9X2I8G2</accession>
<sequence length="190" mass="21898">MSGFTAVGFFLFSLFFGVIIYSLWVRIALRYLRISSLTQFSQLIATITDPLVSPFHLFKQKYKPGQKYDWVAFGTLILVEFIKIITLSLLVFHAIIPVVFILLYVLADLIIQPCNLLFYAILIRVIMSYVNPRWQHPIADFLRLLTEPLLILGRKIIPDISGFDFSPIIMMIILKIITLFISASLPWNLL</sequence>
<feature type="transmembrane region" description="Helical" evidence="2">
    <location>
        <begin position="165"/>
        <end position="187"/>
    </location>
</feature>
<dbReference type="EMBL" id="JAJKBJ010000001">
    <property type="protein sequence ID" value="MCL9682759.1"/>
    <property type="molecule type" value="Genomic_DNA"/>
</dbReference>
<keyword evidence="2" id="KW-1133">Transmembrane helix</keyword>
<dbReference type="Pfam" id="PF02325">
    <property type="entry name" value="CCB3_YggT"/>
    <property type="match status" value="2"/>
</dbReference>
<feature type="transmembrane region" description="Helical" evidence="2">
    <location>
        <begin position="70"/>
        <end position="95"/>
    </location>
</feature>
<protein>
    <submittedName>
        <fullName evidence="3">YggT family protein</fullName>
    </submittedName>
</protein>
<evidence type="ECO:0000313" key="3">
    <source>
        <dbReference type="EMBL" id="MCL9682759.1"/>
    </source>
</evidence>
<comment type="caution">
    <text evidence="3">The sequence shown here is derived from an EMBL/GenBank/DDBJ whole genome shotgun (WGS) entry which is preliminary data.</text>
</comment>
<feature type="transmembrane region" description="Helical" evidence="2">
    <location>
        <begin position="101"/>
        <end position="123"/>
    </location>
</feature>
<evidence type="ECO:0000256" key="1">
    <source>
        <dbReference type="ARBA" id="ARBA00010894"/>
    </source>
</evidence>
<proteinExistence type="inferred from homology"/>
<name>A0A9X2I8G2_9GAMM</name>